<dbReference type="InterPro" id="IPR016123">
    <property type="entry name" value="Mog1/PsbP_a/b/a-sand"/>
</dbReference>
<dbReference type="SUPFAM" id="SSF55724">
    <property type="entry name" value="Mog1p/PsbP-like"/>
    <property type="match status" value="1"/>
</dbReference>
<evidence type="ECO:0000313" key="2">
    <source>
        <dbReference type="EMBL" id="CEF99219.1"/>
    </source>
</evidence>
<feature type="compositionally biased region" description="Low complexity" evidence="1">
    <location>
        <begin position="1"/>
        <end position="19"/>
    </location>
</feature>
<reference evidence="3" key="1">
    <citation type="journal article" date="2006" name="Proc. Natl. Acad. Sci. U.S.A.">
        <title>Genome analysis of the smallest free-living eukaryote Ostreococcus tauri unveils many unique features.</title>
        <authorList>
            <person name="Derelle E."/>
            <person name="Ferraz C."/>
            <person name="Rombauts S."/>
            <person name="Rouze P."/>
            <person name="Worden A.Z."/>
            <person name="Robbens S."/>
            <person name="Partensky F."/>
            <person name="Degroeve S."/>
            <person name="Echeynie S."/>
            <person name="Cooke R."/>
            <person name="Saeys Y."/>
            <person name="Wuyts J."/>
            <person name="Jabbari K."/>
            <person name="Bowler C."/>
            <person name="Panaud O."/>
            <person name="Piegu B."/>
            <person name="Ball S.G."/>
            <person name="Ral J.-P."/>
            <person name="Bouget F.-Y."/>
            <person name="Piganeau G."/>
            <person name="De Baets B."/>
            <person name="Picard A."/>
            <person name="Delseny M."/>
            <person name="Demaille J."/>
            <person name="Van de Peer Y."/>
            <person name="Moreau H."/>
        </authorList>
    </citation>
    <scope>NUCLEOTIDE SEQUENCE [LARGE SCALE GENOMIC DNA]</scope>
    <source>
        <strain evidence="3">OTTH 0595 / CCAP 157/2 / RCC745</strain>
    </source>
</reference>
<dbReference type="Gene3D" id="3.40.1000.10">
    <property type="entry name" value="Mog1/PsbP, alpha/beta/alpha sandwich"/>
    <property type="match status" value="1"/>
</dbReference>
<dbReference type="RefSeq" id="XP_003081398.2">
    <property type="nucleotide sequence ID" value="XM_003081350.2"/>
</dbReference>
<accession>A0A090MAS4</accession>
<keyword evidence="3" id="KW-1185">Reference proteome</keyword>
<evidence type="ECO:0000313" key="3">
    <source>
        <dbReference type="Proteomes" id="UP000009170"/>
    </source>
</evidence>
<protein>
    <submittedName>
        <fullName evidence="2">Mog1/PsbP, alpha/beta/alpha sandwich</fullName>
    </submittedName>
</protein>
<dbReference type="Proteomes" id="UP000009170">
    <property type="component" value="Unassembled WGS sequence"/>
</dbReference>
<feature type="region of interest" description="Disordered" evidence="1">
    <location>
        <begin position="1"/>
        <end position="37"/>
    </location>
</feature>
<sequence>MASMRTTMRTTATTDAGSGRRTRRGRGATTRAEAKDEDEDARCVAVTRRRALARALGAVIVVGARGGERARAEGETREVVVEAVVNERWIAVPAKFRVPSSWSNRPGQRAKREKYVMYTDTYGPNYRYTTSLPKFLNDGAAAAESVQLVVQSKEGLESIEDLGPQTKIDPARAFGIEIDGLVAADVKKSNVRSAKGGQTYYEWELDNGAKSFLLSACVSGGGLYAFVVEVDSTQFEASTGAYTAVLESLDIPRVEESRNDMSSRIYENR</sequence>
<dbReference type="OrthoDB" id="10515045at2759"/>
<evidence type="ECO:0000256" key="1">
    <source>
        <dbReference type="SAM" id="MobiDB-lite"/>
    </source>
</evidence>
<proteinExistence type="predicted"/>
<dbReference type="KEGG" id="ota:OT_ostta09g04160"/>
<dbReference type="GeneID" id="9831824"/>
<dbReference type="EMBL" id="CAID01000009">
    <property type="protein sequence ID" value="CEF99219.1"/>
    <property type="molecule type" value="Genomic_DNA"/>
</dbReference>
<gene>
    <name evidence="2" type="ORF">OT_ostta09g04160</name>
</gene>
<organism evidence="2 3">
    <name type="scientific">Ostreococcus tauri</name>
    <name type="common">Marine green alga</name>
    <dbReference type="NCBI Taxonomy" id="70448"/>
    <lineage>
        <taxon>Eukaryota</taxon>
        <taxon>Viridiplantae</taxon>
        <taxon>Chlorophyta</taxon>
        <taxon>Mamiellophyceae</taxon>
        <taxon>Mamiellales</taxon>
        <taxon>Bathycoccaceae</taxon>
        <taxon>Ostreococcus</taxon>
    </lineage>
</organism>
<dbReference type="InParanoid" id="A0A090MAS4"/>
<comment type="caution">
    <text evidence="2">The sequence shown here is derived from an EMBL/GenBank/DDBJ whole genome shotgun (WGS) entry which is preliminary data.</text>
</comment>
<reference evidence="2 3" key="2">
    <citation type="journal article" date="2014" name="BMC Genomics">
        <title>An improved genome of the model marine alga Ostreococcus tauri unfolds by assessing Illumina de novo assemblies.</title>
        <authorList>
            <person name="Blanc-Mathieu R."/>
            <person name="Verhelst B."/>
            <person name="Derelle E."/>
            <person name="Rombauts S."/>
            <person name="Bouget F.Y."/>
            <person name="Carre I."/>
            <person name="Chateau A."/>
            <person name="Eyre-Walker A."/>
            <person name="Grimsley N."/>
            <person name="Moreau H."/>
            <person name="Piegu B."/>
            <person name="Rivals E."/>
            <person name="Schackwitz W."/>
            <person name="Van de Peer Y."/>
            <person name="Piganeau G."/>
        </authorList>
    </citation>
    <scope>NUCLEOTIDE SEQUENCE [LARGE SCALE GENOMIC DNA]</scope>
    <source>
        <strain evidence="3">OTTH 0595 / CCAP 157/2 / RCC745</strain>
    </source>
</reference>
<name>A0A090MAS4_OSTTA</name>
<dbReference type="AlphaFoldDB" id="A0A090MAS4"/>